<evidence type="ECO:0000313" key="1">
    <source>
        <dbReference type="EMBL" id="SPX51720.1"/>
    </source>
</evidence>
<sequence length="98" mass="11130">MFGEDPYPYSKDMRENIMLQVSVRFSPEQVKAMPAGAFAALQQEIERRLTPHYPSLWLNVSKGSQSSLSVSGARNDREKADVMEALEAIWLDDSWLPL</sequence>
<dbReference type="InterPro" id="IPR036687">
    <property type="entry name" value="DinI-like_sf"/>
</dbReference>
<dbReference type="Gene3D" id="3.30.910.10">
    <property type="entry name" value="DinI-like"/>
    <property type="match status" value="1"/>
</dbReference>
<organism evidence="1 2">
    <name type="scientific">Klebsiella pneumoniae</name>
    <dbReference type="NCBI Taxonomy" id="573"/>
    <lineage>
        <taxon>Bacteria</taxon>
        <taxon>Pseudomonadati</taxon>
        <taxon>Pseudomonadota</taxon>
        <taxon>Gammaproteobacteria</taxon>
        <taxon>Enterobacterales</taxon>
        <taxon>Enterobacteriaceae</taxon>
        <taxon>Klebsiella/Raoultella group</taxon>
        <taxon>Klebsiella</taxon>
        <taxon>Klebsiella pneumoniae complex</taxon>
    </lineage>
</organism>
<dbReference type="Pfam" id="PF06183">
    <property type="entry name" value="DinI"/>
    <property type="match status" value="1"/>
</dbReference>
<reference evidence="1 2" key="1">
    <citation type="submission" date="2018-06" db="EMBL/GenBank/DDBJ databases">
        <authorList>
            <consortium name="Pathogen Informatics"/>
            <person name="Doyle S."/>
        </authorList>
    </citation>
    <scope>NUCLEOTIDE SEQUENCE [LARGE SCALE GENOMIC DNA]</scope>
    <source>
        <strain evidence="1 2">NCTC9601</strain>
    </source>
</reference>
<accession>A0A2X1S596</accession>
<name>A0A2X1S596_KLEPN</name>
<dbReference type="EMBL" id="UASN01000002">
    <property type="protein sequence ID" value="SPX51720.1"/>
    <property type="molecule type" value="Genomic_DNA"/>
</dbReference>
<gene>
    <name evidence="1" type="ORF">NCTC9601_00292</name>
</gene>
<proteinExistence type="predicted"/>
<dbReference type="SUPFAM" id="SSF54857">
    <property type="entry name" value="DNA damage-inducible protein DinI"/>
    <property type="match status" value="1"/>
</dbReference>
<evidence type="ECO:0000313" key="2">
    <source>
        <dbReference type="Proteomes" id="UP000251123"/>
    </source>
</evidence>
<dbReference type="AlphaFoldDB" id="A0A2X1S596"/>
<protein>
    <submittedName>
        <fullName evidence="1">Putative DinI-like damage-inducible protein</fullName>
    </submittedName>
</protein>
<dbReference type="Proteomes" id="UP000251123">
    <property type="component" value="Unassembled WGS sequence"/>
</dbReference>
<dbReference type="InterPro" id="IPR010391">
    <property type="entry name" value="DNA_damage-inducible_DinI-like"/>
</dbReference>